<dbReference type="InterPro" id="IPR005829">
    <property type="entry name" value="Sugar_transporter_CS"/>
</dbReference>
<evidence type="ECO:0000313" key="14">
    <source>
        <dbReference type="RefSeq" id="XP_022106850.1"/>
    </source>
</evidence>
<evidence type="ECO:0000313" key="15">
    <source>
        <dbReference type="RefSeq" id="XP_022106851.1"/>
    </source>
</evidence>
<evidence type="ECO:0000313" key="10">
    <source>
        <dbReference type="RefSeq" id="XP_022106846.1"/>
    </source>
</evidence>
<dbReference type="PROSITE" id="PS50850">
    <property type="entry name" value="MFS"/>
    <property type="match status" value="1"/>
</dbReference>
<feature type="transmembrane region" description="Helical" evidence="6">
    <location>
        <begin position="292"/>
        <end position="309"/>
    </location>
</feature>
<feature type="transmembrane region" description="Helical" evidence="6">
    <location>
        <begin position="321"/>
        <end position="342"/>
    </location>
</feature>
<dbReference type="GO" id="GO:0022857">
    <property type="term" value="F:transmembrane transporter activity"/>
    <property type="evidence" value="ECO:0007669"/>
    <property type="project" value="InterPro"/>
</dbReference>
<keyword evidence="3 6" id="KW-1133">Transmembrane helix</keyword>
<evidence type="ECO:0000313" key="11">
    <source>
        <dbReference type="RefSeq" id="XP_022106847.1"/>
    </source>
</evidence>
<dbReference type="RefSeq" id="XP_022106845.1">
    <property type="nucleotide sequence ID" value="XM_022251153.1"/>
</dbReference>
<protein>
    <submittedName>
        <fullName evidence="9 10">Solute carrier family 22 member 15-like isoform X1</fullName>
    </submittedName>
</protein>
<dbReference type="RefSeq" id="XP_022106851.1">
    <property type="nucleotide sequence ID" value="XM_022251159.1"/>
</dbReference>
<comment type="subcellular location">
    <subcellularLocation>
        <location evidence="1">Membrane</location>
        <topology evidence="1">Multi-pass membrane protein</topology>
    </subcellularLocation>
</comment>
<dbReference type="PANTHER" id="PTHR24064">
    <property type="entry name" value="SOLUTE CARRIER FAMILY 22 MEMBER"/>
    <property type="match status" value="1"/>
</dbReference>
<dbReference type="GeneID" id="110987970"/>
<organism evidence="8 15">
    <name type="scientific">Acanthaster planci</name>
    <name type="common">Crown-of-thorns starfish</name>
    <dbReference type="NCBI Taxonomy" id="133434"/>
    <lineage>
        <taxon>Eukaryota</taxon>
        <taxon>Metazoa</taxon>
        <taxon>Echinodermata</taxon>
        <taxon>Eleutherozoa</taxon>
        <taxon>Asterozoa</taxon>
        <taxon>Asteroidea</taxon>
        <taxon>Valvatacea</taxon>
        <taxon>Valvatida</taxon>
        <taxon>Acanthasteridae</taxon>
        <taxon>Acanthaster</taxon>
    </lineage>
</organism>
<dbReference type="CDD" id="cd17317">
    <property type="entry name" value="MFS_SLC22"/>
    <property type="match status" value="1"/>
</dbReference>
<evidence type="ECO:0000256" key="2">
    <source>
        <dbReference type="ARBA" id="ARBA00022692"/>
    </source>
</evidence>
<evidence type="ECO:0000313" key="13">
    <source>
        <dbReference type="RefSeq" id="XP_022106849.1"/>
    </source>
</evidence>
<evidence type="ECO:0000313" key="8">
    <source>
        <dbReference type="Proteomes" id="UP000694845"/>
    </source>
</evidence>
<dbReference type="PROSITE" id="PS00216">
    <property type="entry name" value="SUGAR_TRANSPORT_1"/>
    <property type="match status" value="1"/>
</dbReference>
<feature type="transmembrane region" description="Helical" evidence="6">
    <location>
        <begin position="92"/>
        <end position="111"/>
    </location>
</feature>
<keyword evidence="8" id="KW-1185">Reference proteome</keyword>
<evidence type="ECO:0000313" key="9">
    <source>
        <dbReference type="RefSeq" id="XP_022106845.1"/>
    </source>
</evidence>
<reference evidence="9 10" key="1">
    <citation type="submission" date="2025-04" db="UniProtKB">
        <authorList>
            <consortium name="RefSeq"/>
        </authorList>
    </citation>
    <scope>IDENTIFICATION</scope>
</reference>
<dbReference type="InterPro" id="IPR036259">
    <property type="entry name" value="MFS_trans_sf"/>
</dbReference>
<evidence type="ECO:0000259" key="7">
    <source>
        <dbReference type="PROSITE" id="PS50850"/>
    </source>
</evidence>
<dbReference type="Pfam" id="PF00083">
    <property type="entry name" value="Sugar_tr"/>
    <property type="match status" value="1"/>
</dbReference>
<sequence length="507" mass="55455">MKLDFDAALEKVGGFGFVQQIHFTLLFLMQFFQTPFIVLLAFVGKEPAFICKGRPGSDPCKLQPPCKEYLYSKNFTSIVSEWDLVCERKANAGYAQSLLMFGYLIGVVAVGRASDKFGRRRTFVGGILALVVVQFISAFTQNIYQYALTRFLGGFLYGGAGLAGYVLMLEGLLPKKSALLNSIFNCSCSVAIVSLAVMAYYIRDWRHLTLLNCFLMASIVIVPLLVPESARWLASQGRITEAEDQLVNFGRRNGVWPCPTTITLTDKREETKGKSSVGVLDLFRTPMLRRRMIILMITWFSCCLAYYGLTFGASSLGGNMYVNFALSGIVEIPATLLSTYALNRIGRRPTMASSLFIAGLACLGVMTLQKSEGSEMSSMQTYLALTGKMGISVAFNSVYLYSSELLPTVLRNTGLGVCSMSARLGGVIAPTLPPYGEKVAYLAFGLTALLSAVLDMTLPESLNKQLPETIMDIEKGPSMPVLHPEKPMLSADNDDKVQSDRGLGVNS</sequence>
<evidence type="ECO:0000256" key="4">
    <source>
        <dbReference type="ARBA" id="ARBA00023136"/>
    </source>
</evidence>
<evidence type="ECO:0000313" key="12">
    <source>
        <dbReference type="RefSeq" id="XP_022106848.1"/>
    </source>
</evidence>
<dbReference type="RefSeq" id="XP_022106848.1">
    <property type="nucleotide sequence ID" value="XM_022251156.1"/>
</dbReference>
<feature type="transmembrane region" description="Helical" evidence="6">
    <location>
        <begin position="381"/>
        <end position="401"/>
    </location>
</feature>
<evidence type="ECO:0000256" key="5">
    <source>
        <dbReference type="SAM" id="MobiDB-lite"/>
    </source>
</evidence>
<feature type="transmembrane region" description="Helical" evidence="6">
    <location>
        <begin position="349"/>
        <end position="369"/>
    </location>
</feature>
<evidence type="ECO:0000256" key="3">
    <source>
        <dbReference type="ARBA" id="ARBA00022989"/>
    </source>
</evidence>
<evidence type="ECO:0000256" key="1">
    <source>
        <dbReference type="ARBA" id="ARBA00004141"/>
    </source>
</evidence>
<feature type="transmembrane region" description="Helical" evidence="6">
    <location>
        <begin position="21"/>
        <end position="43"/>
    </location>
</feature>
<evidence type="ECO:0000256" key="6">
    <source>
        <dbReference type="SAM" id="Phobius"/>
    </source>
</evidence>
<dbReference type="InterPro" id="IPR020846">
    <property type="entry name" value="MFS_dom"/>
</dbReference>
<dbReference type="RefSeq" id="XP_022106846.1">
    <property type="nucleotide sequence ID" value="XM_022251154.1"/>
</dbReference>
<dbReference type="OrthoDB" id="5296287at2759"/>
<feature type="region of interest" description="Disordered" evidence="5">
    <location>
        <begin position="481"/>
        <end position="507"/>
    </location>
</feature>
<dbReference type="Proteomes" id="UP000694845">
    <property type="component" value="Unplaced"/>
</dbReference>
<name>A0A8B7ZTN8_ACAPL</name>
<feature type="transmembrane region" description="Helical" evidence="6">
    <location>
        <begin position="208"/>
        <end position="226"/>
    </location>
</feature>
<keyword evidence="2 6" id="KW-0812">Transmembrane</keyword>
<dbReference type="RefSeq" id="XP_022106850.1">
    <property type="nucleotide sequence ID" value="XM_022251158.1"/>
</dbReference>
<gene>
    <name evidence="9 10 11 12 13 14 15" type="primary">LOC110987970</name>
</gene>
<keyword evidence="4 6" id="KW-0472">Membrane</keyword>
<feature type="transmembrane region" description="Helical" evidence="6">
    <location>
        <begin position="147"/>
        <end position="167"/>
    </location>
</feature>
<dbReference type="GO" id="GO:0016020">
    <property type="term" value="C:membrane"/>
    <property type="evidence" value="ECO:0007669"/>
    <property type="project" value="UniProtKB-SubCell"/>
</dbReference>
<accession>A0A8B7ZTN8</accession>
<dbReference type="KEGG" id="aplc:110987970"/>
<feature type="transmembrane region" description="Helical" evidence="6">
    <location>
        <begin position="123"/>
        <end position="141"/>
    </location>
</feature>
<dbReference type="AlphaFoldDB" id="A0A8B7ZTN8"/>
<dbReference type="InterPro" id="IPR005828">
    <property type="entry name" value="MFS_sugar_transport-like"/>
</dbReference>
<feature type="domain" description="Major facilitator superfamily (MFS) profile" evidence="7">
    <location>
        <begin position="19"/>
        <end position="463"/>
    </location>
</feature>
<dbReference type="Gene3D" id="1.20.1250.20">
    <property type="entry name" value="MFS general substrate transporter like domains"/>
    <property type="match status" value="1"/>
</dbReference>
<dbReference type="RefSeq" id="XP_022106849.1">
    <property type="nucleotide sequence ID" value="XM_022251157.1"/>
</dbReference>
<dbReference type="SUPFAM" id="SSF103473">
    <property type="entry name" value="MFS general substrate transporter"/>
    <property type="match status" value="1"/>
</dbReference>
<dbReference type="RefSeq" id="XP_022106847.1">
    <property type="nucleotide sequence ID" value="XM_022251155.1"/>
</dbReference>
<feature type="transmembrane region" description="Helical" evidence="6">
    <location>
        <begin position="179"/>
        <end position="202"/>
    </location>
</feature>
<proteinExistence type="predicted"/>